<dbReference type="Pfam" id="PF23562">
    <property type="entry name" value="AMP-binding_C_3"/>
    <property type="match status" value="1"/>
</dbReference>
<evidence type="ECO:0000313" key="5">
    <source>
        <dbReference type="EMBL" id="GLQ05079.1"/>
    </source>
</evidence>
<dbReference type="PANTHER" id="PTHR43272:SF32">
    <property type="entry name" value="AMP-DEPENDENT SYNTHETASE_LIGASE DOMAIN-CONTAINING PROTEIN"/>
    <property type="match status" value="1"/>
</dbReference>
<protein>
    <submittedName>
        <fullName evidence="5">Long-chain-fatty-acid--CoA ligase</fullName>
    </submittedName>
</protein>
<feature type="domain" description="AMP-dependent synthetase/ligase" evidence="4">
    <location>
        <begin position="17"/>
        <end position="433"/>
    </location>
</feature>
<dbReference type="EMBL" id="BSNF01000001">
    <property type="protein sequence ID" value="GLQ05079.1"/>
    <property type="molecule type" value="Genomic_DNA"/>
</dbReference>
<accession>A0ABQ5U1A0</accession>
<dbReference type="InterPro" id="IPR020845">
    <property type="entry name" value="AMP-binding_CS"/>
</dbReference>
<dbReference type="InterPro" id="IPR042099">
    <property type="entry name" value="ANL_N_sf"/>
</dbReference>
<sequence>MTQNTALPELTIPQMLRRHAQNNGQGIAIRQKRFGIWTPMTWEEYYRTSCYLALGLADLGLSKGGHLGILSENRTEWVLSQVGANILGAVSVGVYPTSPADEIAYVLEHADVEFIVCEDQEQTDKVIESWDRLPKMRKVLVLEKKGFRSYPADKVVLFEDVIARGKELSDSRLADLEAALDQQSLEDVGLMIYTSGSTGRPKGAMISYRNMRAQGEVVIRSLSVRPDYKYLSYLPLCHVAEQLLTMYGAIYTGYQVNFGESIRTVQEDVREVAPDFFLGVPRIWEKLQSAVHIKMVEAGSLRLKLYQAALAQCEPFATKAPSERTLIEKLKFQICYWAFFRALQNFVGLRKAKIALSGAAAISPSVLTFFRTIGLPVVEAYGQTESTGIVTVQSLDDLRPGTVGAAVYGVDLKADPETGELLVRSDLVFPGYYKNEEATRNTVVDGWLHTGDVVRIEDGQVRIVDRLKDIMITAGGKNLSPTEIENTMKDSPYIKECIVIGEKRKFVSALIQIDLETVGQWAEGQNITYTNFRNLTENPDVLSLIQKEVSVGNSKMATVANIRKFHLLTKELDHDDGEVTATMKVKRQSITDKYMAEIEAMYGA</sequence>
<keyword evidence="6" id="KW-1185">Reference proteome</keyword>
<proteinExistence type="predicted"/>
<dbReference type="GO" id="GO:0016874">
    <property type="term" value="F:ligase activity"/>
    <property type="evidence" value="ECO:0007669"/>
    <property type="project" value="UniProtKB-KW"/>
</dbReference>
<name>A0ABQ5U1A0_9PROT</name>
<gene>
    <name evidence="5" type="ORF">GCM10007924_03000</name>
</gene>
<evidence type="ECO:0000256" key="1">
    <source>
        <dbReference type="ARBA" id="ARBA00022598"/>
    </source>
</evidence>
<dbReference type="RefSeq" id="WP_169559110.1">
    <property type="nucleotide sequence ID" value="NZ_BSNF01000001.1"/>
</dbReference>
<dbReference type="PROSITE" id="PS00455">
    <property type="entry name" value="AMP_BINDING"/>
    <property type="match status" value="1"/>
</dbReference>
<evidence type="ECO:0000256" key="3">
    <source>
        <dbReference type="ARBA" id="ARBA00023098"/>
    </source>
</evidence>
<reference evidence="5" key="2">
    <citation type="submission" date="2023-01" db="EMBL/GenBank/DDBJ databases">
        <title>Draft genome sequence of Sneathiella chinensis strain NBRC 103408.</title>
        <authorList>
            <person name="Sun Q."/>
            <person name="Mori K."/>
        </authorList>
    </citation>
    <scope>NUCLEOTIDE SEQUENCE</scope>
    <source>
        <strain evidence="5">NBRC 103408</strain>
    </source>
</reference>
<keyword evidence="1 5" id="KW-0436">Ligase</keyword>
<dbReference type="PANTHER" id="PTHR43272">
    <property type="entry name" value="LONG-CHAIN-FATTY-ACID--COA LIGASE"/>
    <property type="match status" value="1"/>
</dbReference>
<organism evidence="5 6">
    <name type="scientific">Sneathiella chinensis</name>
    <dbReference type="NCBI Taxonomy" id="349750"/>
    <lineage>
        <taxon>Bacteria</taxon>
        <taxon>Pseudomonadati</taxon>
        <taxon>Pseudomonadota</taxon>
        <taxon>Alphaproteobacteria</taxon>
        <taxon>Sneathiellales</taxon>
        <taxon>Sneathiellaceae</taxon>
        <taxon>Sneathiella</taxon>
    </lineage>
</organism>
<evidence type="ECO:0000259" key="4">
    <source>
        <dbReference type="Pfam" id="PF00501"/>
    </source>
</evidence>
<reference evidence="5" key="1">
    <citation type="journal article" date="2014" name="Int. J. Syst. Evol. Microbiol.">
        <title>Complete genome of a new Firmicutes species belonging to the dominant human colonic microbiota ('Ruminococcus bicirculans') reveals two chromosomes and a selective capacity to utilize plant glucans.</title>
        <authorList>
            <consortium name="NISC Comparative Sequencing Program"/>
            <person name="Wegmann U."/>
            <person name="Louis P."/>
            <person name="Goesmann A."/>
            <person name="Henrissat B."/>
            <person name="Duncan S.H."/>
            <person name="Flint H.J."/>
        </authorList>
    </citation>
    <scope>NUCLEOTIDE SEQUENCE</scope>
    <source>
        <strain evidence="5">NBRC 103408</strain>
    </source>
</reference>
<comment type="caution">
    <text evidence="5">The sequence shown here is derived from an EMBL/GenBank/DDBJ whole genome shotgun (WGS) entry which is preliminary data.</text>
</comment>
<dbReference type="Gene3D" id="3.40.50.12780">
    <property type="entry name" value="N-terminal domain of ligase-like"/>
    <property type="match status" value="1"/>
</dbReference>
<keyword evidence="3" id="KW-0443">Lipid metabolism</keyword>
<evidence type="ECO:0000256" key="2">
    <source>
        <dbReference type="ARBA" id="ARBA00022832"/>
    </source>
</evidence>
<evidence type="ECO:0000313" key="6">
    <source>
        <dbReference type="Proteomes" id="UP001161409"/>
    </source>
</evidence>
<dbReference type="SUPFAM" id="SSF56801">
    <property type="entry name" value="Acetyl-CoA synthetase-like"/>
    <property type="match status" value="1"/>
</dbReference>
<dbReference type="Pfam" id="PF00501">
    <property type="entry name" value="AMP-binding"/>
    <property type="match status" value="1"/>
</dbReference>
<keyword evidence="2" id="KW-0276">Fatty acid metabolism</keyword>
<dbReference type="InterPro" id="IPR000873">
    <property type="entry name" value="AMP-dep_synth/lig_dom"/>
</dbReference>
<dbReference type="Proteomes" id="UP001161409">
    <property type="component" value="Unassembled WGS sequence"/>
</dbReference>